<name>A0A9P5Q8G5_9AGAR</name>
<evidence type="ECO:0000256" key="7">
    <source>
        <dbReference type="ARBA" id="ARBA00025795"/>
    </source>
</evidence>
<dbReference type="Proteomes" id="UP000772434">
    <property type="component" value="Unassembled WGS sequence"/>
</dbReference>
<comment type="caution">
    <text evidence="9">The sequence shown here is derived from an EMBL/GenBank/DDBJ whole genome shotgun (WGS) entry which is preliminary data.</text>
</comment>
<dbReference type="PROSITE" id="PS51405">
    <property type="entry name" value="HEME_HALOPEROXIDASE"/>
    <property type="match status" value="1"/>
</dbReference>
<evidence type="ECO:0000256" key="6">
    <source>
        <dbReference type="ARBA" id="ARBA00023004"/>
    </source>
</evidence>
<evidence type="ECO:0000256" key="5">
    <source>
        <dbReference type="ARBA" id="ARBA00023002"/>
    </source>
</evidence>
<dbReference type="InterPro" id="IPR000028">
    <property type="entry name" value="Chloroperoxidase"/>
</dbReference>
<feature type="domain" description="Heme haloperoxidase family profile" evidence="8">
    <location>
        <begin position="51"/>
        <end position="254"/>
    </location>
</feature>
<evidence type="ECO:0000256" key="4">
    <source>
        <dbReference type="ARBA" id="ARBA00022723"/>
    </source>
</evidence>
<keyword evidence="2" id="KW-0575">Peroxidase</keyword>
<evidence type="ECO:0000259" key="8">
    <source>
        <dbReference type="PROSITE" id="PS51405"/>
    </source>
</evidence>
<comment type="similarity">
    <text evidence="7">Belongs to the chloroperoxidase family.</text>
</comment>
<dbReference type="SUPFAM" id="SSF47571">
    <property type="entry name" value="Cloroperoxidase"/>
    <property type="match status" value="1"/>
</dbReference>
<dbReference type="Pfam" id="PF01328">
    <property type="entry name" value="Peroxidase_2"/>
    <property type="match status" value="1"/>
</dbReference>
<keyword evidence="10" id="KW-1185">Reference proteome</keyword>
<comment type="cofactor">
    <cofactor evidence="1">
        <name>heme b</name>
        <dbReference type="ChEBI" id="CHEBI:60344"/>
    </cofactor>
</comment>
<reference evidence="9" key="1">
    <citation type="submission" date="2020-11" db="EMBL/GenBank/DDBJ databases">
        <authorList>
            <consortium name="DOE Joint Genome Institute"/>
            <person name="Ahrendt S."/>
            <person name="Riley R."/>
            <person name="Andreopoulos W."/>
            <person name="Labutti K."/>
            <person name="Pangilinan J."/>
            <person name="Ruiz-Duenas F.J."/>
            <person name="Barrasa J.M."/>
            <person name="Sanchez-Garcia M."/>
            <person name="Camarero S."/>
            <person name="Miyauchi S."/>
            <person name="Serrano A."/>
            <person name="Linde D."/>
            <person name="Babiker R."/>
            <person name="Drula E."/>
            <person name="Ayuso-Fernandez I."/>
            <person name="Pacheco R."/>
            <person name="Padilla G."/>
            <person name="Ferreira P."/>
            <person name="Barriuso J."/>
            <person name="Kellner H."/>
            <person name="Castanera R."/>
            <person name="Alfaro M."/>
            <person name="Ramirez L."/>
            <person name="Pisabarro A.G."/>
            <person name="Kuo A."/>
            <person name="Tritt A."/>
            <person name="Lipzen A."/>
            <person name="He G."/>
            <person name="Yan M."/>
            <person name="Ng V."/>
            <person name="Cullen D."/>
            <person name="Martin F."/>
            <person name="Rosso M.-N."/>
            <person name="Henrissat B."/>
            <person name="Hibbett D."/>
            <person name="Martinez A.T."/>
            <person name="Grigoriev I.V."/>
        </authorList>
    </citation>
    <scope>NUCLEOTIDE SEQUENCE</scope>
    <source>
        <strain evidence="9">AH 40177</strain>
    </source>
</reference>
<dbReference type="OrthoDB" id="407298at2759"/>
<evidence type="ECO:0000313" key="10">
    <source>
        <dbReference type="Proteomes" id="UP000772434"/>
    </source>
</evidence>
<dbReference type="AlphaFoldDB" id="A0A9P5Q8G5"/>
<keyword evidence="5" id="KW-0560">Oxidoreductase</keyword>
<proteinExistence type="inferred from homology"/>
<keyword evidence="6" id="KW-0408">Iron</keyword>
<keyword evidence="3" id="KW-0349">Heme</keyword>
<dbReference type="PANTHER" id="PTHR33577:SF9">
    <property type="entry name" value="PEROXIDASE STCC"/>
    <property type="match status" value="1"/>
</dbReference>
<accession>A0A9P5Q8G5</accession>
<evidence type="ECO:0000256" key="3">
    <source>
        <dbReference type="ARBA" id="ARBA00022617"/>
    </source>
</evidence>
<keyword evidence="4" id="KW-0479">Metal-binding</keyword>
<dbReference type="Gene3D" id="1.10.489.10">
    <property type="entry name" value="Chloroperoxidase-like"/>
    <property type="match status" value="1"/>
</dbReference>
<dbReference type="GO" id="GO:0004601">
    <property type="term" value="F:peroxidase activity"/>
    <property type="evidence" value="ECO:0007669"/>
    <property type="project" value="UniProtKB-KW"/>
</dbReference>
<protein>
    <submittedName>
        <fullName evidence="9">Chloroperoxidase</fullName>
    </submittedName>
</protein>
<sequence>MHMPFSLPAFTAHDFFKISTAVLSVSVFSNSSWGPSQNITLEVERRPWTSPEHAFIAPQEGDVRSPCPGLNALANHGFINRSGRDISASSLVSSLTSIYHLSTPLASDFVSVGFLWCGNLLTGISLDALAAHNKIEHDASLVHDDAPPGAQFAPTGVDWELLDDLVTRYSAGMGIHSLAEVRVQREGMVGPRESDPVHEEIGHGEAAMAWLLMKEDGTDRISTQTLKEWLGHETFPEMYTIPDEEITLGTVLNVSAQIRKAMNTLKHRL</sequence>
<evidence type="ECO:0000256" key="1">
    <source>
        <dbReference type="ARBA" id="ARBA00001970"/>
    </source>
</evidence>
<dbReference type="GO" id="GO:0046872">
    <property type="term" value="F:metal ion binding"/>
    <property type="evidence" value="ECO:0007669"/>
    <property type="project" value="UniProtKB-KW"/>
</dbReference>
<evidence type="ECO:0000313" key="9">
    <source>
        <dbReference type="EMBL" id="KAF9075625.1"/>
    </source>
</evidence>
<dbReference type="EMBL" id="JADNRY010000009">
    <property type="protein sequence ID" value="KAF9075625.1"/>
    <property type="molecule type" value="Genomic_DNA"/>
</dbReference>
<gene>
    <name evidence="9" type="ORF">BDP27DRAFT_1315377</name>
</gene>
<organism evidence="9 10">
    <name type="scientific">Rhodocollybia butyracea</name>
    <dbReference type="NCBI Taxonomy" id="206335"/>
    <lineage>
        <taxon>Eukaryota</taxon>
        <taxon>Fungi</taxon>
        <taxon>Dikarya</taxon>
        <taxon>Basidiomycota</taxon>
        <taxon>Agaricomycotina</taxon>
        <taxon>Agaricomycetes</taxon>
        <taxon>Agaricomycetidae</taxon>
        <taxon>Agaricales</taxon>
        <taxon>Marasmiineae</taxon>
        <taxon>Omphalotaceae</taxon>
        <taxon>Rhodocollybia</taxon>
    </lineage>
</organism>
<dbReference type="PANTHER" id="PTHR33577">
    <property type="entry name" value="STERIGMATOCYSTIN BIOSYNTHESIS PEROXIDASE STCC-RELATED"/>
    <property type="match status" value="1"/>
</dbReference>
<evidence type="ECO:0000256" key="2">
    <source>
        <dbReference type="ARBA" id="ARBA00022559"/>
    </source>
</evidence>
<dbReference type="InterPro" id="IPR036851">
    <property type="entry name" value="Chloroperoxidase-like_sf"/>
</dbReference>